<feature type="transmembrane region" description="Helical" evidence="5">
    <location>
        <begin position="64"/>
        <end position="85"/>
    </location>
</feature>
<reference evidence="9" key="1">
    <citation type="submission" date="2015-07" db="EMBL/GenBank/DDBJ databases">
        <title>Complete genome sequence and phylogenetic analysis of Limnochorda pilosa.</title>
        <authorList>
            <person name="Watanabe M."/>
            <person name="Kojima H."/>
            <person name="Fukui M."/>
        </authorList>
    </citation>
    <scope>NUCLEOTIDE SEQUENCE [LARGE SCALE GENOMIC DNA]</scope>
    <source>
        <strain evidence="9">HC45</strain>
    </source>
</reference>
<gene>
    <name evidence="8" type="ORF">LIP_3485</name>
</gene>
<dbReference type="RefSeq" id="WP_068140843.1">
    <property type="nucleotide sequence ID" value="NZ_AP014924.1"/>
</dbReference>
<evidence type="ECO:0000256" key="1">
    <source>
        <dbReference type="ARBA" id="ARBA00004141"/>
    </source>
</evidence>
<evidence type="ECO:0000256" key="5">
    <source>
        <dbReference type="RuleBase" id="RU361157"/>
    </source>
</evidence>
<dbReference type="InterPro" id="IPR013525">
    <property type="entry name" value="ABC2_TM"/>
</dbReference>
<evidence type="ECO:0000256" key="4">
    <source>
        <dbReference type="ARBA" id="ARBA00023136"/>
    </source>
</evidence>
<accession>A0A0K2SQM7</accession>
<evidence type="ECO:0000259" key="7">
    <source>
        <dbReference type="PROSITE" id="PS51012"/>
    </source>
</evidence>
<keyword evidence="5" id="KW-0813">Transport</keyword>
<keyword evidence="4 5" id="KW-0472">Membrane</keyword>
<sequence>MDELLTPDPRATGDQIVPDQKAPETYPRQGRPHPEPLAVWWPRLAWAALGKELRVSLLRYPGELVGLLLWPALFPLGYVFAARAAAGPQGEALGFFAARAGTGNVVAYVLLGATIWFLVNILLWDFGNRIRYQQVQGMLEVNWSTPVPTVLLVLTEGLPALLFLGGVLGISLLEYRFVYGMQISGSLGWMLATLAASLPYLYGLGLVFAAATAWVKEVAALVYVVRGLVMIFSGVTFPLEVLPGWMQQVAALLPPTYTIRAVRTAALTPGGWAAVADDVRALLVFGLVFLPLGLVALHAVERWVRRTGTLTSY</sequence>
<dbReference type="Proteomes" id="UP000065807">
    <property type="component" value="Chromosome"/>
</dbReference>
<dbReference type="GO" id="GO:0005886">
    <property type="term" value="C:plasma membrane"/>
    <property type="evidence" value="ECO:0007669"/>
    <property type="project" value="UniProtKB-SubCell"/>
</dbReference>
<name>A0A0K2SQM7_LIMPI</name>
<dbReference type="EMBL" id="AP014924">
    <property type="protein sequence ID" value="BAS29297.1"/>
    <property type="molecule type" value="Genomic_DNA"/>
</dbReference>
<keyword evidence="9" id="KW-1185">Reference proteome</keyword>
<protein>
    <recommendedName>
        <fullName evidence="5">Transport permease protein</fullName>
    </recommendedName>
</protein>
<feature type="domain" description="ABC transmembrane type-2" evidence="7">
    <location>
        <begin position="62"/>
        <end position="300"/>
    </location>
</feature>
<dbReference type="KEGG" id="lpil:LIP_3485"/>
<dbReference type="PANTHER" id="PTHR43229:SF6">
    <property type="entry name" value="ABC-TYPE MULTIDRUG TRANSPORT SYSTEM, PERMEASE COMPONENT"/>
    <property type="match status" value="1"/>
</dbReference>
<evidence type="ECO:0000313" key="9">
    <source>
        <dbReference type="Proteomes" id="UP000065807"/>
    </source>
</evidence>
<comment type="similarity">
    <text evidence="5">Belongs to the ABC-2 integral membrane protein family.</text>
</comment>
<feature type="transmembrane region" description="Helical" evidence="5">
    <location>
        <begin position="281"/>
        <end position="300"/>
    </location>
</feature>
<feature type="transmembrane region" description="Helical" evidence="5">
    <location>
        <begin position="105"/>
        <end position="126"/>
    </location>
</feature>
<proteinExistence type="inferred from homology"/>
<dbReference type="InterPro" id="IPR047817">
    <property type="entry name" value="ABC2_TM_bact-type"/>
</dbReference>
<evidence type="ECO:0000256" key="3">
    <source>
        <dbReference type="ARBA" id="ARBA00022989"/>
    </source>
</evidence>
<reference evidence="9" key="2">
    <citation type="journal article" date="2016" name="Int. J. Syst. Evol. Microbiol.">
        <title>Complete genome sequence and cell structure of Limnochorda pilosa, a Gram-negative spore-former within the phylum Firmicutes.</title>
        <authorList>
            <person name="Watanabe M."/>
            <person name="Kojima H."/>
            <person name="Fukui M."/>
        </authorList>
    </citation>
    <scope>NUCLEOTIDE SEQUENCE [LARGE SCALE GENOMIC DNA]</scope>
    <source>
        <strain evidence="9">HC45</strain>
    </source>
</reference>
<dbReference type="GO" id="GO:0140359">
    <property type="term" value="F:ABC-type transporter activity"/>
    <property type="evidence" value="ECO:0007669"/>
    <property type="project" value="InterPro"/>
</dbReference>
<dbReference type="OrthoDB" id="1414986at2"/>
<dbReference type="PANTHER" id="PTHR43229">
    <property type="entry name" value="NODULATION PROTEIN J"/>
    <property type="match status" value="1"/>
</dbReference>
<dbReference type="InterPro" id="IPR051784">
    <property type="entry name" value="Nod_factor_ABC_transporter"/>
</dbReference>
<feature type="transmembrane region" description="Helical" evidence="5">
    <location>
        <begin position="189"/>
        <end position="211"/>
    </location>
</feature>
<comment type="subcellular location">
    <subcellularLocation>
        <location evidence="5">Cell membrane</location>
        <topology evidence="5">Multi-pass membrane protein</topology>
    </subcellularLocation>
    <subcellularLocation>
        <location evidence="1">Membrane</location>
        <topology evidence="1">Multi-pass membrane protein</topology>
    </subcellularLocation>
</comment>
<dbReference type="Pfam" id="PF01061">
    <property type="entry name" value="ABC2_membrane"/>
    <property type="match status" value="1"/>
</dbReference>
<evidence type="ECO:0000313" key="8">
    <source>
        <dbReference type="EMBL" id="BAS29297.1"/>
    </source>
</evidence>
<evidence type="ECO:0000256" key="6">
    <source>
        <dbReference type="SAM" id="MobiDB-lite"/>
    </source>
</evidence>
<keyword evidence="3 5" id="KW-1133">Transmembrane helix</keyword>
<dbReference type="AlphaFoldDB" id="A0A0K2SQM7"/>
<feature type="transmembrane region" description="Helical" evidence="5">
    <location>
        <begin position="218"/>
        <end position="239"/>
    </location>
</feature>
<dbReference type="STRING" id="1555112.LIP_3485"/>
<dbReference type="PROSITE" id="PS51012">
    <property type="entry name" value="ABC_TM2"/>
    <property type="match status" value="1"/>
</dbReference>
<feature type="transmembrane region" description="Helical" evidence="5">
    <location>
        <begin position="147"/>
        <end position="169"/>
    </location>
</feature>
<evidence type="ECO:0000256" key="2">
    <source>
        <dbReference type="ARBA" id="ARBA00022692"/>
    </source>
</evidence>
<organism evidence="8 9">
    <name type="scientific">Limnochorda pilosa</name>
    <dbReference type="NCBI Taxonomy" id="1555112"/>
    <lineage>
        <taxon>Bacteria</taxon>
        <taxon>Bacillati</taxon>
        <taxon>Bacillota</taxon>
        <taxon>Limnochordia</taxon>
        <taxon>Limnochordales</taxon>
        <taxon>Limnochordaceae</taxon>
        <taxon>Limnochorda</taxon>
    </lineage>
</organism>
<keyword evidence="2 5" id="KW-0812">Transmembrane</keyword>
<feature type="region of interest" description="Disordered" evidence="6">
    <location>
        <begin position="1"/>
        <end position="31"/>
    </location>
</feature>
<keyword evidence="5" id="KW-1003">Cell membrane</keyword>